<dbReference type="Gene3D" id="3.20.80.10">
    <property type="entry name" value="Regulatory factor, effector binding domain"/>
    <property type="match status" value="1"/>
</dbReference>
<dbReference type="InterPro" id="IPR009061">
    <property type="entry name" value="DNA-bd_dom_put_sf"/>
</dbReference>
<dbReference type="InterPro" id="IPR011256">
    <property type="entry name" value="Reg_factor_effector_dom_sf"/>
</dbReference>
<dbReference type="CDD" id="cd01107">
    <property type="entry name" value="HTH_BmrR"/>
    <property type="match status" value="1"/>
</dbReference>
<dbReference type="AlphaFoldDB" id="A0A8J2ZSN8"/>
<evidence type="ECO:0000256" key="1">
    <source>
        <dbReference type="ARBA" id="ARBA00022491"/>
    </source>
</evidence>
<evidence type="ECO:0000256" key="3">
    <source>
        <dbReference type="ARBA" id="ARBA00023125"/>
    </source>
</evidence>
<dbReference type="PANTHER" id="PTHR30204:SF69">
    <property type="entry name" value="MERR-FAMILY TRANSCRIPTIONAL REGULATOR"/>
    <property type="match status" value="1"/>
</dbReference>
<dbReference type="InterPro" id="IPR000551">
    <property type="entry name" value="MerR-type_HTH_dom"/>
</dbReference>
<protein>
    <submittedName>
        <fullName evidence="6">MerR family transcriptional regulator</fullName>
    </submittedName>
</protein>
<dbReference type="RefSeq" id="WP_188495932.1">
    <property type="nucleotide sequence ID" value="NZ_BMFV01000003.1"/>
</dbReference>
<dbReference type="InterPro" id="IPR047057">
    <property type="entry name" value="MerR_fam"/>
</dbReference>
<keyword evidence="3" id="KW-0238">DNA-binding</keyword>
<dbReference type="SUPFAM" id="SSF55136">
    <property type="entry name" value="Probable bacterial effector-binding domain"/>
    <property type="match status" value="1"/>
</dbReference>
<evidence type="ECO:0000313" key="7">
    <source>
        <dbReference type="Proteomes" id="UP000656813"/>
    </source>
</evidence>
<feature type="domain" description="HTH merR-type" evidence="5">
    <location>
        <begin position="4"/>
        <end position="74"/>
    </location>
</feature>
<dbReference type="GO" id="GO:0003677">
    <property type="term" value="F:DNA binding"/>
    <property type="evidence" value="ECO:0007669"/>
    <property type="project" value="UniProtKB-KW"/>
</dbReference>
<name>A0A8J2ZSN8_9BACL</name>
<dbReference type="Gene3D" id="1.10.1660.10">
    <property type="match status" value="1"/>
</dbReference>
<dbReference type="Proteomes" id="UP000656813">
    <property type="component" value="Unassembled WGS sequence"/>
</dbReference>
<dbReference type="InterPro" id="IPR029442">
    <property type="entry name" value="GyrI-like"/>
</dbReference>
<dbReference type="SMART" id="SM00871">
    <property type="entry name" value="AraC_E_bind"/>
    <property type="match status" value="1"/>
</dbReference>
<keyword evidence="7" id="KW-1185">Reference proteome</keyword>
<accession>A0A8J2ZSN8</accession>
<dbReference type="PANTHER" id="PTHR30204">
    <property type="entry name" value="REDOX-CYCLING DRUG-SENSING TRANSCRIPTIONAL ACTIVATOR SOXR"/>
    <property type="match status" value="1"/>
</dbReference>
<keyword evidence="2" id="KW-0805">Transcription regulation</keyword>
<dbReference type="Pfam" id="PF06445">
    <property type="entry name" value="GyrI-like"/>
    <property type="match status" value="1"/>
</dbReference>
<evidence type="ECO:0000313" key="6">
    <source>
        <dbReference type="EMBL" id="GGH76140.1"/>
    </source>
</evidence>
<dbReference type="InterPro" id="IPR010499">
    <property type="entry name" value="AraC_E-bd"/>
</dbReference>
<keyword evidence="4" id="KW-0804">Transcription</keyword>
<organism evidence="6 7">
    <name type="scientific">Pullulanibacillus pueri</name>
    <dbReference type="NCBI Taxonomy" id="1437324"/>
    <lineage>
        <taxon>Bacteria</taxon>
        <taxon>Bacillati</taxon>
        <taxon>Bacillota</taxon>
        <taxon>Bacilli</taxon>
        <taxon>Bacillales</taxon>
        <taxon>Sporolactobacillaceae</taxon>
        <taxon>Pullulanibacillus</taxon>
    </lineage>
</organism>
<dbReference type="PROSITE" id="PS50937">
    <property type="entry name" value="HTH_MERR_2"/>
    <property type="match status" value="1"/>
</dbReference>
<dbReference type="Pfam" id="PF13411">
    <property type="entry name" value="MerR_1"/>
    <property type="match status" value="1"/>
</dbReference>
<evidence type="ECO:0000259" key="5">
    <source>
        <dbReference type="PROSITE" id="PS50937"/>
    </source>
</evidence>
<dbReference type="SMART" id="SM00422">
    <property type="entry name" value="HTH_MERR"/>
    <property type="match status" value="1"/>
</dbReference>
<dbReference type="EMBL" id="BMFV01000003">
    <property type="protein sequence ID" value="GGH76140.1"/>
    <property type="molecule type" value="Genomic_DNA"/>
</dbReference>
<evidence type="ECO:0000256" key="2">
    <source>
        <dbReference type="ARBA" id="ARBA00023015"/>
    </source>
</evidence>
<dbReference type="GO" id="GO:0003700">
    <property type="term" value="F:DNA-binding transcription factor activity"/>
    <property type="evidence" value="ECO:0007669"/>
    <property type="project" value="InterPro"/>
</dbReference>
<gene>
    <name evidence="6" type="ORF">GCM10007096_06120</name>
</gene>
<evidence type="ECO:0000256" key="4">
    <source>
        <dbReference type="ARBA" id="ARBA00023163"/>
    </source>
</evidence>
<proteinExistence type="predicted"/>
<dbReference type="SUPFAM" id="SSF46955">
    <property type="entry name" value="Putative DNA-binding domain"/>
    <property type="match status" value="1"/>
</dbReference>
<reference evidence="6" key="2">
    <citation type="submission" date="2020-09" db="EMBL/GenBank/DDBJ databases">
        <authorList>
            <person name="Sun Q."/>
            <person name="Zhou Y."/>
        </authorList>
    </citation>
    <scope>NUCLEOTIDE SEQUENCE</scope>
    <source>
        <strain evidence="6">CGMCC 1.12777</strain>
    </source>
</reference>
<keyword evidence="1" id="KW-0678">Repressor</keyword>
<reference evidence="6" key="1">
    <citation type="journal article" date="2014" name="Int. J. Syst. Evol. Microbiol.">
        <title>Complete genome sequence of Corynebacterium casei LMG S-19264T (=DSM 44701T), isolated from a smear-ripened cheese.</title>
        <authorList>
            <consortium name="US DOE Joint Genome Institute (JGI-PGF)"/>
            <person name="Walter F."/>
            <person name="Albersmeier A."/>
            <person name="Kalinowski J."/>
            <person name="Ruckert C."/>
        </authorList>
    </citation>
    <scope>NUCLEOTIDE SEQUENCE</scope>
    <source>
        <strain evidence="6">CGMCC 1.12777</strain>
    </source>
</reference>
<comment type="caution">
    <text evidence="6">The sequence shown here is derived from an EMBL/GenBank/DDBJ whole genome shotgun (WGS) entry which is preliminary data.</text>
</comment>
<sequence>MAKSFQIGEIAKIFNIPQSTLRYYDQIGLFRPNHSDPESHYRYYTTEQFVLLDTILFLRKLGIPVGHIQKHMATRSLENTRMLFQKQLEKVKSEIHTLESAAKKLEQKIATMTVGQQLYRDQTMKVQMFPKRPISLIYIDPLLDIWDSLDLYIRELGKTLPPNHQGFFSGDIGMLLKKESLIEDKIDQSVYSGVFYLYDYEDENISTDTYLPEGDYACMTHTGSYDSMIPTYKELLRQIRSNGYVVNGDAIELALIDEMTVQNSDDFVTVIQVPVQIKP</sequence>